<feature type="compositionally biased region" description="Basic and acidic residues" evidence="2">
    <location>
        <begin position="687"/>
        <end position="696"/>
    </location>
</feature>
<proteinExistence type="predicted"/>
<reference evidence="3" key="1">
    <citation type="submission" date="2023-03" db="EMBL/GenBank/DDBJ databases">
        <authorList>
            <person name="Steffen K."/>
            <person name="Cardenas P."/>
        </authorList>
    </citation>
    <scope>NUCLEOTIDE SEQUENCE</scope>
</reference>
<evidence type="ECO:0000256" key="2">
    <source>
        <dbReference type="SAM" id="MobiDB-lite"/>
    </source>
</evidence>
<keyword evidence="1" id="KW-0175">Coiled coil</keyword>
<evidence type="ECO:0000313" key="3">
    <source>
        <dbReference type="EMBL" id="CAI8015595.1"/>
    </source>
</evidence>
<accession>A0AA35WIH5</accession>
<feature type="region of interest" description="Disordered" evidence="2">
    <location>
        <begin position="533"/>
        <end position="616"/>
    </location>
</feature>
<feature type="compositionally biased region" description="Polar residues" evidence="2">
    <location>
        <begin position="733"/>
        <end position="769"/>
    </location>
</feature>
<dbReference type="AlphaFoldDB" id="A0AA35WIH5"/>
<sequence>MHNPRSPARVKPSQVPTLPQLVAPWQHEETTPNRPHLQPHTSPCQPSHLPDKTAPSFPSSDIHHSFTELEKQGKVSGAIKRLEDLESRMAGLEQANLLRSLDRNPIPEDSGRERGRGGRQVELERLLSEMAPHLTRLKERVLQNEQRILREEVHSTTLVQLTQDTERKVLETQREVAAKREEQGASLEELRERAHQLEQRQLQLANFSQGSQEGLAAQLRRVGEETRRRVETMSGSVGEKMNALEHRHSALERSLQGVSGAVMGLNRENAELKKQLNTRLTEVRTGLSEVEGRLANVGRDSEKQDTQLRESFLGVQSELGRTAAHLQELFLGHLRENSVETGTQISELQDQVLEAMRYSRQECCRERDNLRRELETRIAATEEVTEVEKRECEARLKDLHSAVVADCGKIRSELTKELKATLQRGEEGRKVLQGAVSVVEDEAKVSRQELLSVLEAEIRTRSEEVEKMRAEQQRLFRELHRHSQSVKTSMEATEQTAEADREQVRLLQDSLAGQCQEIRVCLLADIDSRLTTLSPPHHPTQSFSQQCNSNESPPCHLTPYLPVRGRVPGQTQTPAAGTPFSQASYLVEDDDDRGEGEGRGAELSENGNQDKDNSASVAALSLSLQQQHQLLTTQKNSNPLHSKSRILQLLPHDRRGCSQGNTTNRQTGGGGEGRELFSVAEEGESGSIRDHERDDGSTSPTSEMGSEAVKEREEETRTQGMDASAAPGGTRHTAANSPASRNDTFGTTGSELNSCPTSSSGPVPTNLPRSPTDKQEMAGSPAEPPVYDTKWRGTPSEMEWSVEKPQSYSSEGAVREGEEEVEEKSDTSKEEAEGGSNSGSGEGEKVVWTIGEPRAND</sequence>
<protein>
    <submittedName>
        <fullName evidence="3">Uncharacterized protein</fullName>
    </submittedName>
</protein>
<organism evidence="3 4">
    <name type="scientific">Geodia barretti</name>
    <name type="common">Barrett's horny sponge</name>
    <dbReference type="NCBI Taxonomy" id="519541"/>
    <lineage>
        <taxon>Eukaryota</taxon>
        <taxon>Metazoa</taxon>
        <taxon>Porifera</taxon>
        <taxon>Demospongiae</taxon>
        <taxon>Heteroscleromorpha</taxon>
        <taxon>Tetractinellida</taxon>
        <taxon>Astrophorina</taxon>
        <taxon>Geodiidae</taxon>
        <taxon>Geodia</taxon>
    </lineage>
</organism>
<feature type="compositionally biased region" description="Basic and acidic residues" evidence="2">
    <location>
        <begin position="595"/>
        <end position="613"/>
    </location>
</feature>
<keyword evidence="4" id="KW-1185">Reference proteome</keyword>
<feature type="compositionally biased region" description="Polar residues" evidence="2">
    <location>
        <begin position="533"/>
        <end position="552"/>
    </location>
</feature>
<feature type="compositionally biased region" description="Basic and acidic residues" evidence="2">
    <location>
        <begin position="708"/>
        <end position="717"/>
    </location>
</feature>
<feature type="region of interest" description="Disordered" evidence="2">
    <location>
        <begin position="1"/>
        <end position="62"/>
    </location>
</feature>
<feature type="compositionally biased region" description="Polar residues" evidence="2">
    <location>
        <begin position="569"/>
        <end position="584"/>
    </location>
</feature>
<comment type="caution">
    <text evidence="3">The sequence shown here is derived from an EMBL/GenBank/DDBJ whole genome shotgun (WGS) entry which is preliminary data.</text>
</comment>
<feature type="region of interest" description="Disordered" evidence="2">
    <location>
        <begin position="650"/>
        <end position="857"/>
    </location>
</feature>
<dbReference type="EMBL" id="CASHTH010001462">
    <property type="protein sequence ID" value="CAI8015595.1"/>
    <property type="molecule type" value="Genomic_DNA"/>
</dbReference>
<feature type="coiled-coil region" evidence="1">
    <location>
        <begin position="162"/>
        <end position="207"/>
    </location>
</feature>
<gene>
    <name evidence="3" type="ORF">GBAR_LOCUS9636</name>
</gene>
<feature type="region of interest" description="Disordered" evidence="2">
    <location>
        <begin position="100"/>
        <end position="119"/>
    </location>
</feature>
<name>A0AA35WIH5_GEOBA</name>
<feature type="coiled-coil region" evidence="1">
    <location>
        <begin position="451"/>
        <end position="510"/>
    </location>
</feature>
<evidence type="ECO:0000256" key="1">
    <source>
        <dbReference type="SAM" id="Coils"/>
    </source>
</evidence>
<evidence type="ECO:0000313" key="4">
    <source>
        <dbReference type="Proteomes" id="UP001174909"/>
    </source>
</evidence>
<dbReference type="Proteomes" id="UP001174909">
    <property type="component" value="Unassembled WGS sequence"/>
</dbReference>